<protein>
    <submittedName>
        <fullName evidence="1">WXG100 family type VII secretion target</fullName>
    </submittedName>
</protein>
<reference evidence="1 2" key="1">
    <citation type="submission" date="2019-11" db="EMBL/GenBank/DDBJ databases">
        <title>Gordonia sp. nov., a novel actinobacterium isolated from mangrove soil in Hainan.</title>
        <authorList>
            <person name="Huang X."/>
            <person name="Xie Y."/>
            <person name="Chu X."/>
            <person name="Xiao K."/>
        </authorList>
    </citation>
    <scope>NUCLEOTIDE SEQUENCE [LARGE SCALE GENOMIC DNA]</scope>
    <source>
        <strain evidence="1 2">HNM0687</strain>
    </source>
</reference>
<name>A0A6L7GL10_9ACTN</name>
<dbReference type="EMBL" id="WMBR01000001">
    <property type="protein sequence ID" value="MXP20570.1"/>
    <property type="molecule type" value="Genomic_DNA"/>
</dbReference>
<dbReference type="InterPro" id="IPR010310">
    <property type="entry name" value="T7SS_ESAT-6-like"/>
</dbReference>
<dbReference type="RefSeq" id="WP_160900693.1">
    <property type="nucleotide sequence ID" value="NZ_CP102850.1"/>
</dbReference>
<dbReference type="Pfam" id="PF06013">
    <property type="entry name" value="WXG100"/>
    <property type="match status" value="1"/>
</dbReference>
<dbReference type="AlphaFoldDB" id="A0A6L7GL10"/>
<dbReference type="SUPFAM" id="SSF140453">
    <property type="entry name" value="EsxAB dimer-like"/>
    <property type="match status" value="1"/>
</dbReference>
<keyword evidence="2" id="KW-1185">Reference proteome</keyword>
<proteinExistence type="predicted"/>
<evidence type="ECO:0000313" key="2">
    <source>
        <dbReference type="Proteomes" id="UP000475545"/>
    </source>
</evidence>
<comment type="caution">
    <text evidence="1">The sequence shown here is derived from an EMBL/GenBank/DDBJ whole genome shotgun (WGS) entry which is preliminary data.</text>
</comment>
<dbReference type="InterPro" id="IPR036689">
    <property type="entry name" value="ESAT-6-like_sf"/>
</dbReference>
<gene>
    <name evidence="1" type="ORF">GIY30_04250</name>
</gene>
<evidence type="ECO:0000313" key="1">
    <source>
        <dbReference type="EMBL" id="MXP20570.1"/>
    </source>
</evidence>
<sequence>MDRIGYNFAGMDVLSGDLNAQFTALGELANQLKSIVSNLQNEVWQSGGAGEYQAAQAQWDMLFEEARANLHGLGKGVSNAAETMMNADRQVGASFRI</sequence>
<organism evidence="1 2">
    <name type="scientific">Gordonia mangrovi</name>
    <dbReference type="NCBI Taxonomy" id="2665643"/>
    <lineage>
        <taxon>Bacteria</taxon>
        <taxon>Bacillati</taxon>
        <taxon>Actinomycetota</taxon>
        <taxon>Actinomycetes</taxon>
        <taxon>Mycobacteriales</taxon>
        <taxon>Gordoniaceae</taxon>
        <taxon>Gordonia</taxon>
    </lineage>
</organism>
<dbReference type="Gene3D" id="1.10.287.1060">
    <property type="entry name" value="ESAT-6-like"/>
    <property type="match status" value="1"/>
</dbReference>
<accession>A0A6L7GL10</accession>
<dbReference type="Proteomes" id="UP000475545">
    <property type="component" value="Unassembled WGS sequence"/>
</dbReference>